<dbReference type="AlphaFoldDB" id="A0A2S9IWT8"/>
<reference evidence="6 7" key="1">
    <citation type="submission" date="2018-02" db="EMBL/GenBank/DDBJ databases">
        <title>The draft genome of Phyllobacterium sp. 1N-3.</title>
        <authorList>
            <person name="Liu L."/>
            <person name="Li L."/>
            <person name="Zhang X."/>
            <person name="Wang T."/>
            <person name="Liang L."/>
        </authorList>
    </citation>
    <scope>NUCLEOTIDE SEQUENCE [LARGE SCALE GENOMIC DNA]</scope>
    <source>
        <strain evidence="6 7">1N-3</strain>
    </source>
</reference>
<dbReference type="PROSITE" id="PS50931">
    <property type="entry name" value="HTH_LYSR"/>
    <property type="match status" value="1"/>
</dbReference>
<dbReference type="InterPro" id="IPR005119">
    <property type="entry name" value="LysR_subst-bd"/>
</dbReference>
<gene>
    <name evidence="6" type="ORF">C5748_05495</name>
</gene>
<evidence type="ECO:0000313" key="6">
    <source>
        <dbReference type="EMBL" id="PRD44950.1"/>
    </source>
</evidence>
<keyword evidence="4" id="KW-0804">Transcription</keyword>
<accession>A0A2S9IWT8</accession>
<dbReference type="SUPFAM" id="SSF53850">
    <property type="entry name" value="Periplasmic binding protein-like II"/>
    <property type="match status" value="1"/>
</dbReference>
<comment type="similarity">
    <text evidence="1">Belongs to the LysR transcriptional regulatory family.</text>
</comment>
<dbReference type="Gene3D" id="3.40.190.10">
    <property type="entry name" value="Periplasmic binding protein-like II"/>
    <property type="match status" value="2"/>
</dbReference>
<evidence type="ECO:0000313" key="7">
    <source>
        <dbReference type="Proteomes" id="UP000239434"/>
    </source>
</evidence>
<dbReference type="GO" id="GO:0003700">
    <property type="term" value="F:DNA-binding transcription factor activity"/>
    <property type="evidence" value="ECO:0007669"/>
    <property type="project" value="InterPro"/>
</dbReference>
<dbReference type="PANTHER" id="PTHR30126">
    <property type="entry name" value="HTH-TYPE TRANSCRIPTIONAL REGULATOR"/>
    <property type="match status" value="1"/>
</dbReference>
<name>A0A2S9IWT8_9HYPH</name>
<dbReference type="PANTHER" id="PTHR30126:SF40">
    <property type="entry name" value="HTH-TYPE TRANSCRIPTIONAL REGULATOR GLTR"/>
    <property type="match status" value="1"/>
</dbReference>
<proteinExistence type="inferred from homology"/>
<dbReference type="EMBL" id="PVBR01000003">
    <property type="protein sequence ID" value="PRD44950.1"/>
    <property type="molecule type" value="Genomic_DNA"/>
</dbReference>
<keyword evidence="7" id="KW-1185">Reference proteome</keyword>
<dbReference type="Pfam" id="PF03466">
    <property type="entry name" value="LysR_substrate"/>
    <property type="match status" value="1"/>
</dbReference>
<dbReference type="CDD" id="cd05466">
    <property type="entry name" value="PBP2_LTTR_substrate"/>
    <property type="match status" value="1"/>
</dbReference>
<dbReference type="InterPro" id="IPR036388">
    <property type="entry name" value="WH-like_DNA-bd_sf"/>
</dbReference>
<evidence type="ECO:0000256" key="2">
    <source>
        <dbReference type="ARBA" id="ARBA00023015"/>
    </source>
</evidence>
<dbReference type="Pfam" id="PF00126">
    <property type="entry name" value="HTH_1"/>
    <property type="match status" value="1"/>
</dbReference>
<dbReference type="GO" id="GO:0000976">
    <property type="term" value="F:transcription cis-regulatory region binding"/>
    <property type="evidence" value="ECO:0007669"/>
    <property type="project" value="TreeGrafter"/>
</dbReference>
<protein>
    <submittedName>
        <fullName evidence="6">LysR family transcriptional regulator</fullName>
    </submittedName>
</protein>
<dbReference type="PRINTS" id="PR00039">
    <property type="entry name" value="HTHLYSR"/>
</dbReference>
<dbReference type="SUPFAM" id="SSF46785">
    <property type="entry name" value="Winged helix' DNA-binding domain"/>
    <property type="match status" value="1"/>
</dbReference>
<dbReference type="Proteomes" id="UP000239434">
    <property type="component" value="Unassembled WGS sequence"/>
</dbReference>
<evidence type="ECO:0000256" key="3">
    <source>
        <dbReference type="ARBA" id="ARBA00023125"/>
    </source>
</evidence>
<feature type="domain" description="HTH lysR-type" evidence="5">
    <location>
        <begin position="18"/>
        <end position="75"/>
    </location>
</feature>
<keyword evidence="2" id="KW-0805">Transcription regulation</keyword>
<keyword evidence="3" id="KW-0238">DNA-binding</keyword>
<dbReference type="InterPro" id="IPR000847">
    <property type="entry name" value="LysR_HTH_N"/>
</dbReference>
<organism evidence="6 7">
    <name type="scientific">Phyllobacterium phragmitis</name>
    <dbReference type="NCBI Taxonomy" id="2670329"/>
    <lineage>
        <taxon>Bacteria</taxon>
        <taxon>Pseudomonadati</taxon>
        <taxon>Pseudomonadota</taxon>
        <taxon>Alphaproteobacteria</taxon>
        <taxon>Hyphomicrobiales</taxon>
        <taxon>Phyllobacteriaceae</taxon>
        <taxon>Phyllobacterium</taxon>
    </lineage>
</organism>
<comment type="caution">
    <text evidence="6">The sequence shown here is derived from an EMBL/GenBank/DDBJ whole genome shotgun (WGS) entry which is preliminary data.</text>
</comment>
<evidence type="ECO:0000256" key="1">
    <source>
        <dbReference type="ARBA" id="ARBA00009437"/>
    </source>
</evidence>
<dbReference type="Gene3D" id="1.10.10.10">
    <property type="entry name" value="Winged helix-like DNA-binding domain superfamily/Winged helix DNA-binding domain"/>
    <property type="match status" value="1"/>
</dbReference>
<dbReference type="InterPro" id="IPR036390">
    <property type="entry name" value="WH_DNA-bd_sf"/>
</dbReference>
<sequence length="338" mass="38176">MDPLHNAPAETKRLPFDLDWNLLRTFLVIVETGGITAAANRLRLKQPTISNALKRLEDRLQKRLIHRDKGHFEVTQAGQLLYKEALEIFGNVSRLSILIRDLGETITGHVTLALASHVVSPVLDEALAEFHRRHPRATFGIEVMTSSDIITSVLQRQASFGVCLVHERHEKLVYRRLFREYFGFFCGPAHRLFGVEGLKLADLRGETSVSFKTDRLTDALRPVALIRAEAELDAQVVGVSSNLEEVRRMIVAGLGIGPLPVHVAARDVADGQLWRLPPYESPPAIDIYVVHNPKTHHNRAERGFLDLIHQRIEELPIDRRDYVADAMSAHRPGKKQHR</sequence>
<evidence type="ECO:0000259" key="5">
    <source>
        <dbReference type="PROSITE" id="PS50931"/>
    </source>
</evidence>
<evidence type="ECO:0000256" key="4">
    <source>
        <dbReference type="ARBA" id="ARBA00023163"/>
    </source>
</evidence>